<dbReference type="Proteomes" id="UP000051574">
    <property type="component" value="Unassembled WGS sequence"/>
</dbReference>
<feature type="non-terminal residue" evidence="3">
    <location>
        <position position="147"/>
    </location>
</feature>
<dbReference type="AlphaFoldDB" id="A0A0T6B7X8"/>
<dbReference type="Pfam" id="PF00106">
    <property type="entry name" value="adh_short"/>
    <property type="match status" value="1"/>
</dbReference>
<proteinExistence type="inferred from homology"/>
<organism evidence="3 4">
    <name type="scientific">Oryctes borbonicus</name>
    <dbReference type="NCBI Taxonomy" id="1629725"/>
    <lineage>
        <taxon>Eukaryota</taxon>
        <taxon>Metazoa</taxon>
        <taxon>Ecdysozoa</taxon>
        <taxon>Arthropoda</taxon>
        <taxon>Hexapoda</taxon>
        <taxon>Insecta</taxon>
        <taxon>Pterygota</taxon>
        <taxon>Neoptera</taxon>
        <taxon>Endopterygota</taxon>
        <taxon>Coleoptera</taxon>
        <taxon>Polyphaga</taxon>
        <taxon>Scarabaeiformia</taxon>
        <taxon>Scarabaeidae</taxon>
        <taxon>Dynastinae</taxon>
        <taxon>Oryctes</taxon>
    </lineage>
</organism>
<sequence>MPTHSLLQQGADEIERTFKINVLAHFWVIQAILPSMLNNNHGHIISISSCAGLVGLENLVPYCGTKWAVKGYMEALFHEIRSSKPNSQIKFTTVYPYMVDTGLCKKPTMRFEDSMNMESPETVARKIIQAQRRDMKEIAIPEYFLYL</sequence>
<evidence type="ECO:0000313" key="3">
    <source>
        <dbReference type="EMBL" id="KRT83468.1"/>
    </source>
</evidence>
<accession>A0A0T6B7X8</accession>
<dbReference type="Gene3D" id="3.40.50.720">
    <property type="entry name" value="NAD(P)-binding Rossmann-like Domain"/>
    <property type="match status" value="1"/>
</dbReference>
<dbReference type="InterPro" id="IPR002347">
    <property type="entry name" value="SDR_fam"/>
</dbReference>
<protein>
    <submittedName>
        <fullName evidence="3">Dehydrogenase</fullName>
    </submittedName>
</protein>
<evidence type="ECO:0000313" key="4">
    <source>
        <dbReference type="Proteomes" id="UP000051574"/>
    </source>
</evidence>
<dbReference type="PANTHER" id="PTHR24322">
    <property type="entry name" value="PKSB"/>
    <property type="match status" value="1"/>
</dbReference>
<dbReference type="PANTHER" id="PTHR24322:SF736">
    <property type="entry name" value="RETINOL DEHYDROGENASE 10"/>
    <property type="match status" value="1"/>
</dbReference>
<evidence type="ECO:0000256" key="1">
    <source>
        <dbReference type="ARBA" id="ARBA00006484"/>
    </source>
</evidence>
<dbReference type="SUPFAM" id="SSF51735">
    <property type="entry name" value="NAD(P)-binding Rossmann-fold domains"/>
    <property type="match status" value="1"/>
</dbReference>
<comment type="caution">
    <text evidence="3">The sequence shown here is derived from an EMBL/GenBank/DDBJ whole genome shotgun (WGS) entry which is preliminary data.</text>
</comment>
<keyword evidence="4" id="KW-1185">Reference proteome</keyword>
<gene>
    <name evidence="3" type="ORF">AMK59_3519</name>
</gene>
<evidence type="ECO:0000256" key="2">
    <source>
        <dbReference type="ARBA" id="ARBA00023002"/>
    </source>
</evidence>
<dbReference type="InterPro" id="IPR036291">
    <property type="entry name" value="NAD(P)-bd_dom_sf"/>
</dbReference>
<dbReference type="PRINTS" id="PR00081">
    <property type="entry name" value="GDHRDH"/>
</dbReference>
<reference evidence="3 4" key="1">
    <citation type="submission" date="2015-09" db="EMBL/GenBank/DDBJ databases">
        <title>Draft genome of the scarab beetle Oryctes borbonicus.</title>
        <authorList>
            <person name="Meyer J.M."/>
            <person name="Markov G.V."/>
            <person name="Baskaran P."/>
            <person name="Herrmann M."/>
            <person name="Sommer R.J."/>
            <person name="Roedelsperger C."/>
        </authorList>
    </citation>
    <scope>NUCLEOTIDE SEQUENCE [LARGE SCALE GENOMIC DNA]</scope>
    <source>
        <strain evidence="3">OB123</strain>
        <tissue evidence="3">Whole animal</tissue>
    </source>
</reference>
<comment type="similarity">
    <text evidence="1">Belongs to the short-chain dehydrogenases/reductases (SDR) family.</text>
</comment>
<dbReference type="GO" id="GO:0005811">
    <property type="term" value="C:lipid droplet"/>
    <property type="evidence" value="ECO:0007669"/>
    <property type="project" value="TreeGrafter"/>
</dbReference>
<keyword evidence="2" id="KW-0560">Oxidoreductase</keyword>
<name>A0A0T6B7X8_9SCAR</name>
<dbReference type="GO" id="GO:0016616">
    <property type="term" value="F:oxidoreductase activity, acting on the CH-OH group of donors, NAD or NADP as acceptor"/>
    <property type="evidence" value="ECO:0007669"/>
    <property type="project" value="TreeGrafter"/>
</dbReference>
<dbReference type="OrthoDB" id="5840532at2759"/>
<dbReference type="EMBL" id="LJIG01009244">
    <property type="protein sequence ID" value="KRT83468.1"/>
    <property type="molecule type" value="Genomic_DNA"/>
</dbReference>